<dbReference type="AlphaFoldDB" id="A0A316LBT6"/>
<comment type="caution">
    <text evidence="3">The sequence shown here is derived from an EMBL/GenBank/DDBJ whole genome shotgun (WGS) entry which is preliminary data.</text>
</comment>
<evidence type="ECO:0000256" key="1">
    <source>
        <dbReference type="SAM" id="Phobius"/>
    </source>
</evidence>
<proteinExistence type="predicted"/>
<organism evidence="3 4">
    <name type="scientific">Flagellimonas aquimarina</name>
    <dbReference type="NCBI Taxonomy" id="2201895"/>
    <lineage>
        <taxon>Bacteria</taxon>
        <taxon>Pseudomonadati</taxon>
        <taxon>Bacteroidota</taxon>
        <taxon>Flavobacteriia</taxon>
        <taxon>Flavobacteriales</taxon>
        <taxon>Flavobacteriaceae</taxon>
        <taxon>Flagellimonas</taxon>
    </lineage>
</organism>
<keyword evidence="4" id="KW-1185">Reference proteome</keyword>
<accession>A0A316LBT6</accession>
<dbReference type="OrthoDB" id="1111222at2"/>
<dbReference type="EMBL" id="QGEG01000004">
    <property type="protein sequence ID" value="PWL37540.1"/>
    <property type="molecule type" value="Genomic_DNA"/>
</dbReference>
<reference evidence="3 4" key="1">
    <citation type="submission" date="2018-05" db="EMBL/GenBank/DDBJ databases">
        <title>Complete genome sequence of Flagellimonas aquimarina ECD12 isolated from seaweed Ecklonia cava.</title>
        <authorList>
            <person name="Choi S."/>
            <person name="Seong C."/>
        </authorList>
    </citation>
    <scope>NUCLEOTIDE SEQUENCE [LARGE SCALE GENOMIC DNA]</scope>
    <source>
        <strain evidence="3 4">ECD12</strain>
    </source>
</reference>
<evidence type="ECO:0000259" key="2">
    <source>
        <dbReference type="Pfam" id="PF14258"/>
    </source>
</evidence>
<name>A0A316LBT6_9FLAO</name>
<dbReference type="RefSeq" id="WP_109664539.1">
    <property type="nucleotide sequence ID" value="NZ_QGEG01000004.1"/>
</dbReference>
<feature type="transmembrane region" description="Helical" evidence="1">
    <location>
        <begin position="271"/>
        <end position="289"/>
    </location>
</feature>
<keyword evidence="1" id="KW-0812">Transmembrane</keyword>
<keyword evidence="1" id="KW-0472">Membrane</keyword>
<dbReference type="Pfam" id="PF14258">
    <property type="entry name" value="DUF4350"/>
    <property type="match status" value="1"/>
</dbReference>
<dbReference type="InterPro" id="IPR025646">
    <property type="entry name" value="DUF4350"/>
</dbReference>
<protein>
    <recommendedName>
        <fullName evidence="2">DUF4350 domain-containing protein</fullName>
    </recommendedName>
</protein>
<sequence length="404" mass="46904">MDRKSKIVLIIFSLVIVGIIVAEIVRPKPINWRPSYTASSKIPFGCYVLYNELATIFDNSDINTVEESVYDVLVDRDKTIESNYIFINEYIDLDKQESIQMLDYVSEGNTIFISASGFGNYLSDTLNVRIESDYNLKEGSTELSFTHEEFRSKKFELSRGVYNSHFTSVDSTNTTILGHITYLKEDFLDDKPPQKFRRANFIKTKFGNGHFILNTTPQAYSNYYMLKGNQDYVSHTFSYLEDKDILYWDNYKKAGRAIINSPMRFVLNQPALKWAYYLMISGVLLFVFFKSKREQRIIPVIEPLKNSSVEFAQAVGSLYNQNKDFTDLINKKLNYFLEYIRSHFHMDTSILNEKAIQVLASKSGKGMEETKNLIEYIIKLKNKSTHNEQDSIELNKKITAFKQQ</sequence>
<gene>
    <name evidence="3" type="ORF">DKG77_14620</name>
</gene>
<keyword evidence="1" id="KW-1133">Transmembrane helix</keyword>
<feature type="domain" description="DUF4350" evidence="2">
    <location>
        <begin position="39"/>
        <end position="230"/>
    </location>
</feature>
<dbReference type="Proteomes" id="UP000245762">
    <property type="component" value="Unassembled WGS sequence"/>
</dbReference>
<evidence type="ECO:0000313" key="3">
    <source>
        <dbReference type="EMBL" id="PWL37540.1"/>
    </source>
</evidence>
<evidence type="ECO:0000313" key="4">
    <source>
        <dbReference type="Proteomes" id="UP000245762"/>
    </source>
</evidence>